<protein>
    <submittedName>
        <fullName evidence="2">Recombinase RecT</fullName>
    </submittedName>
</protein>
<dbReference type="InterPro" id="IPR018330">
    <property type="entry name" value="RecT_fam"/>
</dbReference>
<dbReference type="Proteomes" id="UP001168620">
    <property type="component" value="Unassembled WGS sequence"/>
</dbReference>
<name>A0ABT8FGY5_9ACTN</name>
<feature type="region of interest" description="Disordered" evidence="1">
    <location>
        <begin position="149"/>
        <end position="171"/>
    </location>
</feature>
<comment type="caution">
    <text evidence="2">The sequence shown here is derived from an EMBL/GenBank/DDBJ whole genome shotgun (WGS) entry which is preliminary data.</text>
</comment>
<organism evidence="2 3">
    <name type="scientific">Nocardioides oceani</name>
    <dbReference type="NCBI Taxonomy" id="3058369"/>
    <lineage>
        <taxon>Bacteria</taxon>
        <taxon>Bacillati</taxon>
        <taxon>Actinomycetota</taxon>
        <taxon>Actinomycetes</taxon>
        <taxon>Propionibacteriales</taxon>
        <taxon>Nocardioidaceae</taxon>
        <taxon>Nocardioides</taxon>
    </lineage>
</organism>
<dbReference type="EMBL" id="JAUHJQ010000005">
    <property type="protein sequence ID" value="MDN4173956.1"/>
    <property type="molecule type" value="Genomic_DNA"/>
</dbReference>
<sequence length="352" mass="37578">MTIEQANSTQIGDYNASEVARYLGLNPNNPADQAMVAVCRRYDLDPVLKHVIVIPKGGVYVTRDGLLHIAHRSGQLDGIVVEQDPVVVDGEWVAKVSVYRKDMGHPFTYPGRYSVNGGNKQYAQEMALKAAEAHALRRAFAVTGIPAYDEQRPEAGPRSQSAAASSADRMREAMRNAPVPSGSPVREGSDAECCASGQCEVCRPDLYLDAAGADGITSAQLKKMGAAMREAGLTDRQPALDFVAGVIGREVSSRNDLTKDEASLVIDALERDRSAAPDDVVDAELVSDGPGSAPEPTQDADALWDEVVAEATERGIDAADDFSRRMGGLLPDEAGATELTHYLELLRKGVAA</sequence>
<evidence type="ECO:0000256" key="1">
    <source>
        <dbReference type="SAM" id="MobiDB-lite"/>
    </source>
</evidence>
<evidence type="ECO:0000313" key="2">
    <source>
        <dbReference type="EMBL" id="MDN4173956.1"/>
    </source>
</evidence>
<evidence type="ECO:0000313" key="3">
    <source>
        <dbReference type="Proteomes" id="UP001168620"/>
    </source>
</evidence>
<dbReference type="RefSeq" id="WP_300953058.1">
    <property type="nucleotide sequence ID" value="NZ_JAUHJQ010000005.1"/>
</dbReference>
<dbReference type="Pfam" id="PF03837">
    <property type="entry name" value="RecT"/>
    <property type="match status" value="1"/>
</dbReference>
<reference evidence="2" key="1">
    <citation type="submission" date="2023-06" db="EMBL/GenBank/DDBJ databases">
        <title>Draft genome sequence of Nocardioides sp. SOB77.</title>
        <authorList>
            <person name="Zhang G."/>
        </authorList>
    </citation>
    <scope>NUCLEOTIDE SEQUENCE</scope>
    <source>
        <strain evidence="2">SOB77</strain>
    </source>
</reference>
<keyword evidence="3" id="KW-1185">Reference proteome</keyword>
<proteinExistence type="predicted"/>
<accession>A0ABT8FGY5</accession>
<gene>
    <name evidence="2" type="ORF">QWY28_13425</name>
</gene>